<reference evidence="9" key="1">
    <citation type="submission" date="2021-01" db="EMBL/GenBank/DDBJ databases">
        <authorList>
            <person name="Corre E."/>
            <person name="Pelletier E."/>
            <person name="Niang G."/>
            <person name="Scheremetjew M."/>
            <person name="Finn R."/>
            <person name="Kale V."/>
            <person name="Holt S."/>
            <person name="Cochrane G."/>
            <person name="Meng A."/>
            <person name="Brown T."/>
            <person name="Cohen L."/>
        </authorList>
    </citation>
    <scope>NUCLEOTIDE SEQUENCE</scope>
    <source>
        <strain evidence="9">OF101</strain>
    </source>
</reference>
<evidence type="ECO:0000256" key="7">
    <source>
        <dbReference type="SAM" id="MobiDB-lite"/>
    </source>
</evidence>
<evidence type="ECO:0000256" key="3">
    <source>
        <dbReference type="ARBA" id="ARBA00022884"/>
    </source>
</evidence>
<name>A0A7S1WSJ0_ALECA</name>
<dbReference type="GO" id="GO:0008380">
    <property type="term" value="P:RNA splicing"/>
    <property type="evidence" value="ECO:0007669"/>
    <property type="project" value="UniProtKB-KW"/>
</dbReference>
<feature type="compositionally biased region" description="Basic and acidic residues" evidence="7">
    <location>
        <begin position="98"/>
        <end position="138"/>
    </location>
</feature>
<dbReference type="PANTHER" id="PTHR48028">
    <property type="entry name" value="GLYCINE-RICH RNA-BINDING PROTEIN RZ1A"/>
    <property type="match status" value="1"/>
</dbReference>
<protein>
    <recommendedName>
        <fullName evidence="8">RRM domain-containing protein</fullName>
    </recommendedName>
</protein>
<keyword evidence="2" id="KW-0507">mRNA processing</keyword>
<comment type="subcellular location">
    <subcellularLocation>
        <location evidence="1">Nucleus</location>
    </subcellularLocation>
</comment>
<evidence type="ECO:0000256" key="1">
    <source>
        <dbReference type="ARBA" id="ARBA00004123"/>
    </source>
</evidence>
<evidence type="ECO:0000256" key="4">
    <source>
        <dbReference type="ARBA" id="ARBA00023187"/>
    </source>
</evidence>
<dbReference type="InterPro" id="IPR012677">
    <property type="entry name" value="Nucleotide-bd_a/b_plait_sf"/>
</dbReference>
<dbReference type="SUPFAM" id="SSF54928">
    <property type="entry name" value="RNA-binding domain, RBD"/>
    <property type="match status" value="1"/>
</dbReference>
<dbReference type="EMBL" id="HBGE01102253">
    <property type="protein sequence ID" value="CAD9184166.1"/>
    <property type="molecule type" value="Transcribed_RNA"/>
</dbReference>
<feature type="compositionally biased region" description="Low complexity" evidence="7">
    <location>
        <begin position="167"/>
        <end position="177"/>
    </location>
</feature>
<dbReference type="GO" id="GO:0006397">
    <property type="term" value="P:mRNA processing"/>
    <property type="evidence" value="ECO:0007669"/>
    <property type="project" value="UniProtKB-KW"/>
</dbReference>
<feature type="compositionally biased region" description="Basic residues" evidence="7">
    <location>
        <begin position="193"/>
        <end position="206"/>
    </location>
</feature>
<evidence type="ECO:0000256" key="6">
    <source>
        <dbReference type="PROSITE-ProRule" id="PRU00176"/>
    </source>
</evidence>
<organism evidence="9">
    <name type="scientific">Alexandrium catenella</name>
    <name type="common">Red tide dinoflagellate</name>
    <name type="synonym">Gonyaulax catenella</name>
    <dbReference type="NCBI Taxonomy" id="2925"/>
    <lineage>
        <taxon>Eukaryota</taxon>
        <taxon>Sar</taxon>
        <taxon>Alveolata</taxon>
        <taxon>Dinophyceae</taxon>
        <taxon>Gonyaulacales</taxon>
        <taxon>Pyrocystaceae</taxon>
        <taxon>Alexandrium</taxon>
    </lineage>
</organism>
<evidence type="ECO:0000259" key="8">
    <source>
        <dbReference type="PROSITE" id="PS50102"/>
    </source>
</evidence>
<gene>
    <name evidence="9" type="ORF">ACAT0790_LOCUS60938</name>
</gene>
<dbReference type="GO" id="GO:0003723">
    <property type="term" value="F:RNA binding"/>
    <property type="evidence" value="ECO:0007669"/>
    <property type="project" value="UniProtKB-UniRule"/>
</dbReference>
<keyword evidence="3 6" id="KW-0694">RNA-binding</keyword>
<evidence type="ECO:0000313" key="9">
    <source>
        <dbReference type="EMBL" id="CAD9184166.1"/>
    </source>
</evidence>
<dbReference type="Pfam" id="PF00076">
    <property type="entry name" value="RRM_1"/>
    <property type="match status" value="1"/>
</dbReference>
<sequence>MAMDKRGPPEIKGMFSLKVDISGRPPSKWNPADLQDLFGKFGEVGDVFIPRTKFSDRQCGFAFVRFHKERDGMEAIRKMNGFKLEGSTLTVTRAQYGRGDRAGKEGKTGESHSARSPPRERERDKRDRSRDRGREPRRSPSRQRSPSSPPRRPRSSPTPVRQRAKRQASSSRRSGSASRRRRSRSASSPQRCRGSRSRDRTRSRRG</sequence>
<evidence type="ECO:0000256" key="5">
    <source>
        <dbReference type="ARBA" id="ARBA00023242"/>
    </source>
</evidence>
<dbReference type="InterPro" id="IPR000504">
    <property type="entry name" value="RRM_dom"/>
</dbReference>
<feature type="region of interest" description="Disordered" evidence="7">
    <location>
        <begin position="84"/>
        <end position="206"/>
    </location>
</feature>
<dbReference type="GO" id="GO:0005634">
    <property type="term" value="C:nucleus"/>
    <property type="evidence" value="ECO:0007669"/>
    <property type="project" value="UniProtKB-SubCell"/>
</dbReference>
<dbReference type="SMART" id="SM00360">
    <property type="entry name" value="RRM"/>
    <property type="match status" value="1"/>
</dbReference>
<keyword evidence="5" id="KW-0539">Nucleus</keyword>
<dbReference type="InterPro" id="IPR035979">
    <property type="entry name" value="RBD_domain_sf"/>
</dbReference>
<dbReference type="InterPro" id="IPR051106">
    <property type="entry name" value="RNA-bind/splicing_reg"/>
</dbReference>
<dbReference type="PROSITE" id="PS50102">
    <property type="entry name" value="RRM"/>
    <property type="match status" value="1"/>
</dbReference>
<dbReference type="PANTHER" id="PTHR48028:SF4">
    <property type="entry name" value="SC35-LIKE SPLICING FACTOR"/>
    <property type="match status" value="1"/>
</dbReference>
<feature type="domain" description="RRM" evidence="8">
    <location>
        <begin position="17"/>
        <end position="96"/>
    </location>
</feature>
<keyword evidence="4" id="KW-0508">mRNA splicing</keyword>
<accession>A0A7S1WSJ0</accession>
<proteinExistence type="predicted"/>
<evidence type="ECO:0000256" key="2">
    <source>
        <dbReference type="ARBA" id="ARBA00022664"/>
    </source>
</evidence>
<dbReference type="Gene3D" id="3.30.70.330">
    <property type="match status" value="1"/>
</dbReference>
<dbReference type="AlphaFoldDB" id="A0A7S1WSJ0"/>